<feature type="domain" description="NAD(P)-binding" evidence="10">
    <location>
        <begin position="11"/>
        <end position="331"/>
    </location>
</feature>
<evidence type="ECO:0000256" key="8">
    <source>
        <dbReference type="ARBA" id="ARBA00023235"/>
    </source>
</evidence>
<dbReference type="AlphaFoldDB" id="A0AA38LZB2"/>
<comment type="catalytic activity">
    <reaction evidence="2 9">
        <text>UDP-alpha-D-glucose = UDP-alpha-D-galactose</text>
        <dbReference type="Rhea" id="RHEA:22168"/>
        <dbReference type="ChEBI" id="CHEBI:58885"/>
        <dbReference type="ChEBI" id="CHEBI:66914"/>
        <dbReference type="EC" id="5.1.3.2"/>
    </reaction>
</comment>
<evidence type="ECO:0000313" key="11">
    <source>
        <dbReference type="EMBL" id="KAJ3616542.1"/>
    </source>
</evidence>
<evidence type="ECO:0000259" key="10">
    <source>
        <dbReference type="Pfam" id="PF16363"/>
    </source>
</evidence>
<evidence type="ECO:0000256" key="2">
    <source>
        <dbReference type="ARBA" id="ARBA00000083"/>
    </source>
</evidence>
<keyword evidence="9" id="KW-0119">Carbohydrate metabolism</keyword>
<dbReference type="EMBL" id="JALNTZ010003303">
    <property type="protein sequence ID" value="KAJ3616542.1"/>
    <property type="molecule type" value="Genomic_DNA"/>
</dbReference>
<dbReference type="Pfam" id="PF16363">
    <property type="entry name" value="GDP_Man_Dehyd"/>
    <property type="match status" value="1"/>
</dbReference>
<comment type="caution">
    <text evidence="11">The sequence shown here is derived from an EMBL/GenBank/DDBJ whole genome shotgun (WGS) entry which is preliminary data.</text>
</comment>
<dbReference type="NCBIfam" id="NF007956">
    <property type="entry name" value="PRK10675.1"/>
    <property type="match status" value="1"/>
</dbReference>
<comment type="subunit">
    <text evidence="9">Homodimer.</text>
</comment>
<evidence type="ECO:0000256" key="7">
    <source>
        <dbReference type="ARBA" id="ARBA00023144"/>
    </source>
</evidence>
<accession>A0AA38LZB2</accession>
<comment type="catalytic activity">
    <reaction evidence="1">
        <text>UDP-N-acetyl-alpha-D-glucosamine = UDP-N-acetyl-alpha-D-galactosamine</text>
        <dbReference type="Rhea" id="RHEA:20517"/>
        <dbReference type="ChEBI" id="CHEBI:57705"/>
        <dbReference type="ChEBI" id="CHEBI:67138"/>
        <dbReference type="EC" id="5.1.3.7"/>
    </reaction>
</comment>
<dbReference type="GO" id="GO:0003974">
    <property type="term" value="F:UDP-N-acetylglucosamine 4-epimerase activity"/>
    <property type="evidence" value="ECO:0007669"/>
    <property type="project" value="UniProtKB-EC"/>
</dbReference>
<dbReference type="CDD" id="cd05247">
    <property type="entry name" value="UDP_G4E_1_SDR_e"/>
    <property type="match status" value="1"/>
</dbReference>
<evidence type="ECO:0000256" key="3">
    <source>
        <dbReference type="ARBA" id="ARBA00001911"/>
    </source>
</evidence>
<keyword evidence="8 9" id="KW-0413">Isomerase</keyword>
<comment type="function">
    <text evidence="4">Catalyzes two distinct but analogous reactions: the reversible epimerization of UDP-glucose to UDP-galactose and the reversible epimerization of UDP-N-acetylglucosamine to UDP-N-acetylgalactosamine. The reaction with UDP-Gal plays a critical role in the Leloir pathway of galactose catabolism in which galactose is converted to the glycolytic intermediate glucose 6-phosphate. It contributes to the catabolism of dietary galactose and enables the endogenous biosynthesis of both UDP-Gal and UDP-GalNAc when exogenous sources are limited. Both UDP-sugar interconversions are important in the synthesis of glycoproteins and glycolipids.</text>
</comment>
<sequence length="343" mass="37969">MTLVGDGHTILVTGGAGYIGAHTVVELLGLGYAVVVVDNLVNSKKVSIKRAEEITGKKINFYEVDLCEKEALEDVFKKHQFTSCIHFAGLKSVGESVIKPLKYYYNNLTGTSVLLELLEKYACKNFVFSSSATVYGLPKSLPLKEDHSLSCVNPYGRTKLFIEEMLRDLHSSDPSWNIVILRYFNPVGAHSSGLIGEDPSDVPNNLMPFIAQTAIGRRECLNIFGGDYNTKDGTGVRDYIHVVDLALGHVCSLKKIQEKCGCVAYNLGTGRGYSVLEMVRAFEDASGKKIPYRIVERRKGDVAECYADPEKSKKELGWSASKGLQDMCKDTWNWQSQNPNGYV</sequence>
<dbReference type="Proteomes" id="UP001168821">
    <property type="component" value="Unassembled WGS sequence"/>
</dbReference>
<evidence type="ECO:0000256" key="5">
    <source>
        <dbReference type="ARBA" id="ARBA00004947"/>
    </source>
</evidence>
<dbReference type="InterPro" id="IPR016040">
    <property type="entry name" value="NAD(P)-bd_dom"/>
</dbReference>
<keyword evidence="6 9" id="KW-0520">NAD</keyword>
<gene>
    <name evidence="11" type="ORF">Zmor_011847</name>
</gene>
<name>A0AA38LZB2_9CUCU</name>
<protein>
    <recommendedName>
        <fullName evidence="9">UDP-glucose 4-epimerase</fullName>
        <ecNumber evidence="9">5.1.3.2</ecNumber>
    </recommendedName>
</protein>
<comment type="similarity">
    <text evidence="9">Belongs to the NAD(P)-dependent epimerase/dehydratase family.</text>
</comment>
<evidence type="ECO:0000256" key="4">
    <source>
        <dbReference type="ARBA" id="ARBA00002760"/>
    </source>
</evidence>
<evidence type="ECO:0000256" key="1">
    <source>
        <dbReference type="ARBA" id="ARBA00000014"/>
    </source>
</evidence>
<evidence type="ECO:0000256" key="9">
    <source>
        <dbReference type="RuleBase" id="RU366046"/>
    </source>
</evidence>
<comment type="cofactor">
    <cofactor evidence="3 9">
        <name>NAD(+)</name>
        <dbReference type="ChEBI" id="CHEBI:57540"/>
    </cofactor>
</comment>
<dbReference type="Gene3D" id="3.90.25.10">
    <property type="entry name" value="UDP-galactose 4-epimerase, domain 1"/>
    <property type="match status" value="1"/>
</dbReference>
<dbReference type="GO" id="GO:0033499">
    <property type="term" value="P:galactose catabolic process via UDP-galactose, Leloir pathway"/>
    <property type="evidence" value="ECO:0007669"/>
    <property type="project" value="TreeGrafter"/>
</dbReference>
<dbReference type="GO" id="GO:0005829">
    <property type="term" value="C:cytosol"/>
    <property type="evidence" value="ECO:0007669"/>
    <property type="project" value="TreeGrafter"/>
</dbReference>
<dbReference type="InterPro" id="IPR036291">
    <property type="entry name" value="NAD(P)-bd_dom_sf"/>
</dbReference>
<dbReference type="NCBIfam" id="TIGR01179">
    <property type="entry name" value="galE"/>
    <property type="match status" value="1"/>
</dbReference>
<organism evidence="11 12">
    <name type="scientific">Zophobas morio</name>
    <dbReference type="NCBI Taxonomy" id="2755281"/>
    <lineage>
        <taxon>Eukaryota</taxon>
        <taxon>Metazoa</taxon>
        <taxon>Ecdysozoa</taxon>
        <taxon>Arthropoda</taxon>
        <taxon>Hexapoda</taxon>
        <taxon>Insecta</taxon>
        <taxon>Pterygota</taxon>
        <taxon>Neoptera</taxon>
        <taxon>Endopterygota</taxon>
        <taxon>Coleoptera</taxon>
        <taxon>Polyphaga</taxon>
        <taxon>Cucujiformia</taxon>
        <taxon>Tenebrionidae</taxon>
        <taxon>Zophobas</taxon>
    </lineage>
</organism>
<reference evidence="11" key="1">
    <citation type="journal article" date="2023" name="G3 (Bethesda)">
        <title>Whole genome assemblies of Zophobas morio and Tenebrio molitor.</title>
        <authorList>
            <person name="Kaur S."/>
            <person name="Stinson S.A."/>
            <person name="diCenzo G.C."/>
        </authorList>
    </citation>
    <scope>NUCLEOTIDE SEQUENCE</scope>
    <source>
        <strain evidence="11">QUZm001</strain>
    </source>
</reference>
<evidence type="ECO:0000313" key="12">
    <source>
        <dbReference type="Proteomes" id="UP001168821"/>
    </source>
</evidence>
<proteinExistence type="inferred from homology"/>
<evidence type="ECO:0000256" key="6">
    <source>
        <dbReference type="ARBA" id="ARBA00023027"/>
    </source>
</evidence>
<dbReference type="SUPFAM" id="SSF51735">
    <property type="entry name" value="NAD(P)-binding Rossmann-fold domains"/>
    <property type="match status" value="1"/>
</dbReference>
<dbReference type="PANTHER" id="PTHR43725">
    <property type="entry name" value="UDP-GLUCOSE 4-EPIMERASE"/>
    <property type="match status" value="1"/>
</dbReference>
<comment type="pathway">
    <text evidence="5 9">Carbohydrate metabolism; galactose metabolism.</text>
</comment>
<dbReference type="EC" id="5.1.3.2" evidence="9"/>
<keyword evidence="12" id="KW-1185">Reference proteome</keyword>
<dbReference type="InterPro" id="IPR005886">
    <property type="entry name" value="UDP_G4E"/>
</dbReference>
<dbReference type="Gene3D" id="3.40.50.720">
    <property type="entry name" value="NAD(P)-binding Rossmann-like Domain"/>
    <property type="match status" value="1"/>
</dbReference>
<dbReference type="GO" id="GO:0003978">
    <property type="term" value="F:UDP-glucose 4-epimerase activity"/>
    <property type="evidence" value="ECO:0007669"/>
    <property type="project" value="UniProtKB-UniRule"/>
</dbReference>
<keyword evidence="7" id="KW-0299">Galactose metabolism</keyword>
<dbReference type="PANTHER" id="PTHR43725:SF47">
    <property type="entry name" value="UDP-GLUCOSE 4-EPIMERASE"/>
    <property type="match status" value="1"/>
</dbReference>